<name>A0A918EN07_9ACTN</name>
<gene>
    <name evidence="2" type="ORF">GCM10010249_53350</name>
</gene>
<proteinExistence type="predicted"/>
<evidence type="ECO:0000313" key="3">
    <source>
        <dbReference type="Proteomes" id="UP000654123"/>
    </source>
</evidence>
<reference evidence="2" key="2">
    <citation type="submission" date="2020-09" db="EMBL/GenBank/DDBJ databases">
        <authorList>
            <person name="Sun Q."/>
            <person name="Ohkuma M."/>
        </authorList>
    </citation>
    <scope>NUCLEOTIDE SEQUENCE</scope>
    <source>
        <strain evidence="2">JCM 4335</strain>
    </source>
</reference>
<dbReference type="Proteomes" id="UP000654123">
    <property type="component" value="Unassembled WGS sequence"/>
</dbReference>
<dbReference type="EMBL" id="BMSV01000012">
    <property type="protein sequence ID" value="GGQ27816.1"/>
    <property type="molecule type" value="Genomic_DNA"/>
</dbReference>
<evidence type="ECO:0000256" key="1">
    <source>
        <dbReference type="SAM" id="SignalP"/>
    </source>
</evidence>
<sequence length="169" mass="17570">MAMSRACKALLLAASGLLATSLGAVTLTTGAQAVAPSTPSAESAADMPLALEGYTYPGASRILQERGITLKRGDGNITLVPCVQAWNIKIESRLDNGGYCFNATAQSGYLTLELPDAWGVWTENHPVQATLTAAGAETVVDVPANHYQPVGETGDIGLRSVLVEIRVTG</sequence>
<protein>
    <submittedName>
        <fullName evidence="2">Secreted protein</fullName>
    </submittedName>
</protein>
<keyword evidence="3" id="KW-1185">Reference proteome</keyword>
<comment type="caution">
    <text evidence="2">The sequence shown here is derived from an EMBL/GenBank/DDBJ whole genome shotgun (WGS) entry which is preliminary data.</text>
</comment>
<dbReference type="RefSeq" id="WP_229840781.1">
    <property type="nucleotide sequence ID" value="NZ_BMSV01000012.1"/>
</dbReference>
<feature type="signal peptide" evidence="1">
    <location>
        <begin position="1"/>
        <end position="24"/>
    </location>
</feature>
<dbReference type="AlphaFoldDB" id="A0A918EN07"/>
<feature type="chain" id="PRO_5038607503" evidence="1">
    <location>
        <begin position="25"/>
        <end position="169"/>
    </location>
</feature>
<keyword evidence="1" id="KW-0732">Signal</keyword>
<accession>A0A918EN07</accession>
<organism evidence="2 3">
    <name type="scientific">Streptomyces roseolilacinus</name>
    <dbReference type="NCBI Taxonomy" id="66904"/>
    <lineage>
        <taxon>Bacteria</taxon>
        <taxon>Bacillati</taxon>
        <taxon>Actinomycetota</taxon>
        <taxon>Actinomycetes</taxon>
        <taxon>Kitasatosporales</taxon>
        <taxon>Streptomycetaceae</taxon>
        <taxon>Streptomyces</taxon>
    </lineage>
</organism>
<evidence type="ECO:0000313" key="2">
    <source>
        <dbReference type="EMBL" id="GGQ27816.1"/>
    </source>
</evidence>
<reference evidence="2" key="1">
    <citation type="journal article" date="2014" name="Int. J. Syst. Evol. Microbiol.">
        <title>Complete genome sequence of Corynebacterium casei LMG S-19264T (=DSM 44701T), isolated from a smear-ripened cheese.</title>
        <authorList>
            <consortium name="US DOE Joint Genome Institute (JGI-PGF)"/>
            <person name="Walter F."/>
            <person name="Albersmeier A."/>
            <person name="Kalinowski J."/>
            <person name="Ruckert C."/>
        </authorList>
    </citation>
    <scope>NUCLEOTIDE SEQUENCE</scope>
    <source>
        <strain evidence="2">JCM 4335</strain>
    </source>
</reference>